<accession>A0ABR4FHV5</accession>
<dbReference type="InterPro" id="IPR013517">
    <property type="entry name" value="FG-GAP"/>
</dbReference>
<dbReference type="SUPFAM" id="SSF69318">
    <property type="entry name" value="Integrin alpha N-terminal domain"/>
    <property type="match status" value="2"/>
</dbReference>
<evidence type="ECO:0000256" key="1">
    <source>
        <dbReference type="ARBA" id="ARBA00022729"/>
    </source>
</evidence>
<evidence type="ECO:0000256" key="2">
    <source>
        <dbReference type="SAM" id="MobiDB-lite"/>
    </source>
</evidence>
<dbReference type="Gene3D" id="3.40.50.1110">
    <property type="entry name" value="SGNH hydrolase"/>
    <property type="match status" value="2"/>
</dbReference>
<evidence type="ECO:0000256" key="3">
    <source>
        <dbReference type="SAM" id="SignalP"/>
    </source>
</evidence>
<dbReference type="Pfam" id="PF13517">
    <property type="entry name" value="FG-GAP_3"/>
    <property type="match status" value="2"/>
</dbReference>
<feature type="signal peptide" evidence="3">
    <location>
        <begin position="1"/>
        <end position="25"/>
    </location>
</feature>
<keyword evidence="1 3" id="KW-0732">Signal</keyword>
<dbReference type="CDD" id="cd01823">
    <property type="entry name" value="SEST_like"/>
    <property type="match status" value="1"/>
</dbReference>
<dbReference type="CDD" id="cd01833">
    <property type="entry name" value="XynB_like"/>
    <property type="match status" value="1"/>
</dbReference>
<feature type="domain" description="SGNH hydrolase-type esterase" evidence="4">
    <location>
        <begin position="35"/>
        <end position="221"/>
    </location>
</feature>
<proteinExistence type="predicted"/>
<keyword evidence="5" id="KW-0378">Hydrolase</keyword>
<feature type="chain" id="PRO_5045555217" evidence="3">
    <location>
        <begin position="26"/>
        <end position="1462"/>
    </location>
</feature>
<dbReference type="InterPro" id="IPR037460">
    <property type="entry name" value="SEST-like"/>
</dbReference>
<dbReference type="Proteomes" id="UP001610563">
    <property type="component" value="Unassembled WGS sequence"/>
</dbReference>
<evidence type="ECO:0000313" key="5">
    <source>
        <dbReference type="EMBL" id="KAL2782820.1"/>
    </source>
</evidence>
<dbReference type="InterPro" id="IPR028994">
    <property type="entry name" value="Integrin_alpha_N"/>
</dbReference>
<organism evidence="5 6">
    <name type="scientific">Aspergillus keveii</name>
    <dbReference type="NCBI Taxonomy" id="714993"/>
    <lineage>
        <taxon>Eukaryota</taxon>
        <taxon>Fungi</taxon>
        <taxon>Dikarya</taxon>
        <taxon>Ascomycota</taxon>
        <taxon>Pezizomycotina</taxon>
        <taxon>Eurotiomycetes</taxon>
        <taxon>Eurotiomycetidae</taxon>
        <taxon>Eurotiales</taxon>
        <taxon>Aspergillaceae</taxon>
        <taxon>Aspergillus</taxon>
        <taxon>Aspergillus subgen. Nidulantes</taxon>
    </lineage>
</organism>
<evidence type="ECO:0000259" key="4">
    <source>
        <dbReference type="Pfam" id="PF13472"/>
    </source>
</evidence>
<feature type="domain" description="SGNH hydrolase-type esterase" evidence="4">
    <location>
        <begin position="1087"/>
        <end position="1178"/>
    </location>
</feature>
<gene>
    <name evidence="5" type="ORF">BJX66DRAFT_330999</name>
</gene>
<feature type="region of interest" description="Disordered" evidence="2">
    <location>
        <begin position="251"/>
        <end position="278"/>
    </location>
</feature>
<dbReference type="GO" id="GO:0016787">
    <property type="term" value="F:hydrolase activity"/>
    <property type="evidence" value="ECO:0007669"/>
    <property type="project" value="UniProtKB-KW"/>
</dbReference>
<dbReference type="InterPro" id="IPR013830">
    <property type="entry name" value="SGNH_hydro"/>
</dbReference>
<reference evidence="5 6" key="1">
    <citation type="submission" date="2024-07" db="EMBL/GenBank/DDBJ databases">
        <title>Section-level genome sequencing and comparative genomics of Aspergillus sections Usti and Cavernicolus.</title>
        <authorList>
            <consortium name="Lawrence Berkeley National Laboratory"/>
            <person name="Nybo J.L."/>
            <person name="Vesth T.C."/>
            <person name="Theobald S."/>
            <person name="Frisvad J.C."/>
            <person name="Larsen T.O."/>
            <person name="Kjaerboelling I."/>
            <person name="Rothschild-Mancinelli K."/>
            <person name="Lyhne E.K."/>
            <person name="Kogle M.E."/>
            <person name="Barry K."/>
            <person name="Clum A."/>
            <person name="Na H."/>
            <person name="Ledsgaard L."/>
            <person name="Lin J."/>
            <person name="Lipzen A."/>
            <person name="Kuo A."/>
            <person name="Riley R."/>
            <person name="Mondo S."/>
            <person name="Labutti K."/>
            <person name="Haridas S."/>
            <person name="Pangalinan J."/>
            <person name="Salamov A.A."/>
            <person name="Simmons B.A."/>
            <person name="Magnuson J.K."/>
            <person name="Chen J."/>
            <person name="Drula E."/>
            <person name="Henrissat B."/>
            <person name="Wiebenga A."/>
            <person name="Lubbers R.J."/>
            <person name="Gomes A.C."/>
            <person name="Makela M.R."/>
            <person name="Stajich J."/>
            <person name="Grigoriev I.V."/>
            <person name="Mortensen U.H."/>
            <person name="De Vries R.P."/>
            <person name="Baker S.E."/>
            <person name="Andersen M.R."/>
        </authorList>
    </citation>
    <scope>NUCLEOTIDE SEQUENCE [LARGE SCALE GENOMIC DNA]</scope>
    <source>
        <strain evidence="5 6">CBS 209.92</strain>
    </source>
</reference>
<name>A0ABR4FHV5_9EURO</name>
<comment type="caution">
    <text evidence="5">The sequence shown here is derived from an EMBL/GenBank/DDBJ whole genome shotgun (WGS) entry which is preliminary data.</text>
</comment>
<evidence type="ECO:0000313" key="6">
    <source>
        <dbReference type="Proteomes" id="UP001610563"/>
    </source>
</evidence>
<sequence>MRSSFFTFYFLPLWCLSLFPRLLNDQAVELRILPLGASITWGLFSEIGNGYRKPLRDQLRYDGWAVNMVGSQENGPMTDNDVEAKSGDTVVQVQDKAQRSLRYKPNIVLINAGTNDCRLDDDIENVGNRMRSLIESLVGAEDMAETVIVLSTLLPSLDRNTSINTPSVNAQYRDLVTTMREEGTSIILADMNPEEGQPAHGWIAHPDDFGDVTHPNDQGYAKMAYLWYRAIMKANEQGLIKEPALMSADTQGTCEKSKGGGISAGGETQRGSGEDDGIYSHSSNAQGIVFSFLTTNVNRTAAEYFFARLWSRERDDLAIWTKEDGKVKYNVIRNTGGSFESLSGFMDVKDNCNPAGVNFVDVNADGLDDFVCIGLDGTAYASINNGDGTSSSHPTFTYMGKWKQNVGYPQARVRLADVDGDGRADYCVLQDNGDIYCWRNGWIDDMPEYWQALGKRFTGKGFDDFRGVRFEDINGDGRDDWLWVDDDGATHTWTNARSCARGKEGDGLNIVHFARIFGEPQDYGLLGRQDYVFLDINPTNSAGETLQVDLHVWKNTGRGATKIKADGNRYCNMLGHTDGRMDYVWILSKGDMRLYPNKGLGPDEFSDGGESYWGDNYVIFDPAALSVNMDLDRRDLHLADWDGDGLCDIIWTDPNNNNSIRLWRNRYREVGEFEWEYHATPAPELYCPEERGIGYFDRPVHMADLTGNGMTDYLCVEKDGRSWGFIRDGDDDTWEYIDQIKFAESRDRANLQWADVNGDKKADLIHTNKFNGDGTVWYNRGRKDIGGSQFHWDRVGVKYAGTKAGSCTYYPDLNGDGLADQHSITHSIDNTAITYYNGCKGGKDNQGDDGAITNPNLPTVVLEEGDKAETVHWSPEYPCSESMMDIISLELGYAREMAYAARDHLLKDGYYNTFIAQVVREREGFQSHAEGIYSRVGQMLNGNYAQVMVTCRETKRCQQSKGQYVASMTPTSLTLNFCKQFETTTELAPTKERLGHCAEGYPEENNILCPDEYWEEGICKPEMSALNADSWAFIAAGIYFGGHCQKVIPAEPRTNNPTSSADDSCPAYYDNYAFDGGRMGITGYVHFGDSYAAGMGTASTITDKCRKGSNNYGNLLRDWMDGELLEVRENRACSGDTTTGLNGKITEWLGGRPERTNVATLTIGGNDVNFSDLVQSCVLIPKFWWSKDDYRKECEKDISRAKQYISDTSENGLGLQFRTAYERIVNGGNRLLRQNLHLYVTGYSGFFNHDTEDCDHTTFYWWNPSYHSSISSSYTYLTRDLRLELNNLVQDLNNLISTSISTTNIQLGSNRIHYVNMQPYFDSHRCWFFLSGWPDTTGGYSEATISDSDNVALNELIAEGSVPVPDPYSCEDELGTDPDPYAEWMCDFAIALTEDPDGSYKQTLERANEALADGDYQSEDIKSILFTSTLKTFHPRTAGMYLFRDAVVDTMRTSGQFPGGVW</sequence>
<keyword evidence="6" id="KW-1185">Reference proteome</keyword>
<dbReference type="PANTHER" id="PTHR37981">
    <property type="entry name" value="LIPASE 2"/>
    <property type="match status" value="1"/>
</dbReference>
<dbReference type="SUPFAM" id="SSF52266">
    <property type="entry name" value="SGNH hydrolase"/>
    <property type="match status" value="2"/>
</dbReference>
<dbReference type="PANTHER" id="PTHR37981:SF1">
    <property type="entry name" value="SGNH HYDROLASE-TYPE ESTERASE DOMAIN-CONTAINING PROTEIN"/>
    <property type="match status" value="1"/>
</dbReference>
<dbReference type="Pfam" id="PF13472">
    <property type="entry name" value="Lipase_GDSL_2"/>
    <property type="match status" value="2"/>
</dbReference>
<dbReference type="InterPro" id="IPR036514">
    <property type="entry name" value="SGNH_hydro_sf"/>
</dbReference>
<protein>
    <submittedName>
        <fullName evidence="5">SGNH hydrolase-type esterase domain-containing protein</fullName>
    </submittedName>
</protein>
<dbReference type="EMBL" id="JBFTWV010000313">
    <property type="protein sequence ID" value="KAL2782820.1"/>
    <property type="molecule type" value="Genomic_DNA"/>
</dbReference>